<name>H2YSE9_CIOSA</name>
<evidence type="ECO:0000256" key="1">
    <source>
        <dbReference type="ARBA" id="ARBA00022679"/>
    </source>
</evidence>
<dbReference type="FunCoup" id="H2YSE9">
    <property type="interactions" value="46"/>
</dbReference>
<reference evidence="5" key="1">
    <citation type="submission" date="2003-08" db="EMBL/GenBank/DDBJ databases">
        <authorList>
            <person name="Birren B."/>
            <person name="Nusbaum C."/>
            <person name="Abebe A."/>
            <person name="Abouelleil A."/>
            <person name="Adekoya E."/>
            <person name="Ait-zahra M."/>
            <person name="Allen N."/>
            <person name="Allen T."/>
            <person name="An P."/>
            <person name="Anderson M."/>
            <person name="Anderson S."/>
            <person name="Arachchi H."/>
            <person name="Armbruster J."/>
            <person name="Bachantsang P."/>
            <person name="Baldwin J."/>
            <person name="Barry A."/>
            <person name="Bayul T."/>
            <person name="Blitshsteyn B."/>
            <person name="Bloom T."/>
            <person name="Blye J."/>
            <person name="Boguslavskiy L."/>
            <person name="Borowsky M."/>
            <person name="Boukhgalter B."/>
            <person name="Brunache A."/>
            <person name="Butler J."/>
            <person name="Calixte N."/>
            <person name="Calvo S."/>
            <person name="Camarata J."/>
            <person name="Campo K."/>
            <person name="Chang J."/>
            <person name="Cheshatsang Y."/>
            <person name="Citroen M."/>
            <person name="Collymore A."/>
            <person name="Considine T."/>
            <person name="Cook A."/>
            <person name="Cooke P."/>
            <person name="Corum B."/>
            <person name="Cuomo C."/>
            <person name="David R."/>
            <person name="Dawoe T."/>
            <person name="Degray S."/>
            <person name="Dodge S."/>
            <person name="Dooley K."/>
            <person name="Dorje P."/>
            <person name="Dorjee K."/>
            <person name="Dorris L."/>
            <person name="Duffey N."/>
            <person name="Dupes A."/>
            <person name="Elkins T."/>
            <person name="Engels R."/>
            <person name="Erickson J."/>
            <person name="Farina A."/>
            <person name="Faro S."/>
            <person name="Ferreira P."/>
            <person name="Fischer H."/>
            <person name="Fitzgerald M."/>
            <person name="Foley K."/>
            <person name="Gage D."/>
            <person name="Galagan J."/>
            <person name="Gearin G."/>
            <person name="Gnerre S."/>
            <person name="Gnirke A."/>
            <person name="Goyette A."/>
            <person name="Graham J."/>
            <person name="Grandbois E."/>
            <person name="Gyaltsen K."/>
            <person name="Hafez N."/>
            <person name="Hagopian D."/>
            <person name="Hagos B."/>
            <person name="Hall J."/>
            <person name="Hatcher B."/>
            <person name="Heller A."/>
            <person name="Higgins H."/>
            <person name="Honan T."/>
            <person name="Horn A."/>
            <person name="Houde N."/>
            <person name="Hughes L."/>
            <person name="Hulme W."/>
            <person name="Husby E."/>
            <person name="Iliev I."/>
            <person name="Jaffe D."/>
            <person name="Jones C."/>
            <person name="Kamal M."/>
            <person name="Kamat A."/>
            <person name="Kamvysselis M."/>
            <person name="Karlsson E."/>
            <person name="Kells C."/>
            <person name="Kieu A."/>
            <person name="Kisner P."/>
            <person name="Kodira C."/>
            <person name="Kulbokas E."/>
            <person name="Labutti K."/>
            <person name="Lama D."/>
            <person name="Landers T."/>
            <person name="Leger J."/>
            <person name="Levine S."/>
            <person name="Lewis D."/>
            <person name="Lewis T."/>
            <person name="Lindblad-toh K."/>
            <person name="Liu X."/>
            <person name="Lokyitsang T."/>
            <person name="Lokyitsang Y."/>
            <person name="Lucien O."/>
            <person name="Lui A."/>
            <person name="Ma L.J."/>
            <person name="Mabbitt R."/>
            <person name="Macdonald J."/>
            <person name="Maclean C."/>
            <person name="Major J."/>
            <person name="Manning J."/>
            <person name="Marabella R."/>
            <person name="Maru K."/>
            <person name="Matthews C."/>
            <person name="Mauceli E."/>
            <person name="Mccarthy M."/>
            <person name="Mcdonough S."/>
            <person name="Mcghee T."/>
            <person name="Meldrim J."/>
            <person name="Meneus L."/>
            <person name="Mesirov J."/>
            <person name="Mihalev A."/>
            <person name="Mihova T."/>
            <person name="Mikkelsen T."/>
            <person name="Mlenga V."/>
            <person name="Moru K."/>
            <person name="Mozes J."/>
            <person name="Mulrain L."/>
            <person name="Munson G."/>
            <person name="Naylor J."/>
            <person name="Newes C."/>
            <person name="Nguyen C."/>
            <person name="Nguyen N."/>
            <person name="Nguyen T."/>
            <person name="Nicol R."/>
            <person name="Nielsen C."/>
            <person name="Nizzari M."/>
            <person name="Norbu C."/>
            <person name="Norbu N."/>
            <person name="O'donnell P."/>
            <person name="Okoawo O."/>
            <person name="O'leary S."/>
            <person name="Omotosho B."/>
            <person name="O'neill K."/>
            <person name="Osman S."/>
            <person name="Parker S."/>
            <person name="Perrin D."/>
            <person name="Phunkhang P."/>
            <person name="Piqani B."/>
            <person name="Purcell S."/>
            <person name="Rachupka T."/>
            <person name="Ramasamy U."/>
            <person name="Rameau R."/>
            <person name="Ray V."/>
            <person name="Raymond C."/>
            <person name="Retta R."/>
            <person name="Richardson S."/>
            <person name="Rise C."/>
            <person name="Rodriguez J."/>
            <person name="Rogers J."/>
            <person name="Rogov P."/>
            <person name="Rutman M."/>
            <person name="Schupbach R."/>
            <person name="Seaman C."/>
            <person name="Settipalli S."/>
            <person name="Sharpe T."/>
            <person name="Sheridan J."/>
            <person name="Sherpa N."/>
            <person name="Shi J."/>
            <person name="Smirnov S."/>
            <person name="Smith C."/>
            <person name="Sougnez C."/>
            <person name="Spencer B."/>
            <person name="Stalker J."/>
            <person name="Stange-thomann N."/>
            <person name="Stavropoulos S."/>
            <person name="Stetson K."/>
            <person name="Stone C."/>
            <person name="Stone S."/>
            <person name="Stubbs M."/>
            <person name="Talamas J."/>
            <person name="Tchuinga P."/>
            <person name="Tenzing P."/>
            <person name="Tesfaye S."/>
            <person name="Theodore J."/>
            <person name="Thoulutsang Y."/>
            <person name="Topham K."/>
            <person name="Towey S."/>
            <person name="Tsamla T."/>
            <person name="Tsomo N."/>
            <person name="Vallee D."/>
            <person name="Vassiliev H."/>
            <person name="Venkataraman V."/>
            <person name="Vinson J."/>
            <person name="Vo A."/>
            <person name="Wade C."/>
            <person name="Wang S."/>
            <person name="Wangchuk T."/>
            <person name="Wangdi T."/>
            <person name="Whittaker C."/>
            <person name="Wilkinson J."/>
            <person name="Wu Y."/>
            <person name="Wyman D."/>
            <person name="Yadav S."/>
            <person name="Yang S."/>
            <person name="Yang X."/>
            <person name="Yeager S."/>
            <person name="Yee E."/>
            <person name="Young G."/>
            <person name="Zainoun J."/>
            <person name="Zembeck L."/>
            <person name="Zimmer A."/>
            <person name="Zody M."/>
            <person name="Lander E."/>
        </authorList>
    </citation>
    <scope>NUCLEOTIDE SEQUENCE [LARGE SCALE GENOMIC DNA]</scope>
</reference>
<keyword evidence="1" id="KW-0808">Transferase</keyword>
<dbReference type="InParanoid" id="H2YSE9"/>
<accession>H2YSE9</accession>
<dbReference type="GO" id="GO:0000166">
    <property type="term" value="F:nucleotide binding"/>
    <property type="evidence" value="ECO:0007669"/>
    <property type="project" value="UniProtKB-KW"/>
</dbReference>
<dbReference type="Proteomes" id="UP000007875">
    <property type="component" value="Unassembled WGS sequence"/>
</dbReference>
<dbReference type="SUPFAM" id="SSF51161">
    <property type="entry name" value="Trimeric LpxA-like enzymes"/>
    <property type="match status" value="1"/>
</dbReference>
<dbReference type="PANTHER" id="PTHR15045">
    <property type="entry name" value="FUCOSE-1-PHOSPHATE GUANYLYLTRANSFERASE"/>
    <property type="match status" value="1"/>
</dbReference>
<proteinExistence type="predicted"/>
<dbReference type="eggNOG" id="ENOG502QRKZ">
    <property type="taxonomic scope" value="Eukaryota"/>
</dbReference>
<dbReference type="Gene3D" id="2.160.10.10">
    <property type="entry name" value="Hexapeptide repeat proteins"/>
    <property type="match status" value="1"/>
</dbReference>
<dbReference type="HOGENOM" id="CLU_508637_0_0_1"/>
<reference evidence="4" key="3">
    <citation type="submission" date="2025-09" db="UniProtKB">
        <authorList>
            <consortium name="Ensembl"/>
        </authorList>
    </citation>
    <scope>IDENTIFICATION</scope>
</reference>
<organism evidence="4 5">
    <name type="scientific">Ciona savignyi</name>
    <name type="common">Pacific transparent sea squirt</name>
    <dbReference type="NCBI Taxonomy" id="51511"/>
    <lineage>
        <taxon>Eukaryota</taxon>
        <taxon>Metazoa</taxon>
        <taxon>Chordata</taxon>
        <taxon>Tunicata</taxon>
        <taxon>Ascidiacea</taxon>
        <taxon>Phlebobranchia</taxon>
        <taxon>Cionidae</taxon>
        <taxon>Ciona</taxon>
    </lineage>
</organism>
<dbReference type="STRING" id="51511.ENSCSAVP00000008259"/>
<keyword evidence="5" id="KW-1185">Reference proteome</keyword>
<dbReference type="PANTHER" id="PTHR15045:SF1">
    <property type="entry name" value="FUCOSE-1-PHOSPHATE GUANYLYLTRANSFERASE"/>
    <property type="match status" value="1"/>
</dbReference>
<dbReference type="GO" id="GO:0042350">
    <property type="term" value="P:GDP-L-fucose biosynthetic process"/>
    <property type="evidence" value="ECO:0007669"/>
    <property type="project" value="UniProtKB-ARBA"/>
</dbReference>
<evidence type="ECO:0000313" key="4">
    <source>
        <dbReference type="Ensembl" id="ENSCSAVP00000008259.1"/>
    </source>
</evidence>
<dbReference type="InterPro" id="IPR011004">
    <property type="entry name" value="Trimer_LpxA-like_sf"/>
</dbReference>
<dbReference type="InterPro" id="IPR012887">
    <property type="entry name" value="GDP_fucose_pyrophosphorylase"/>
</dbReference>
<evidence type="ECO:0000313" key="5">
    <source>
        <dbReference type="Proteomes" id="UP000007875"/>
    </source>
</evidence>
<dbReference type="GeneTree" id="ENSGT00780000122095"/>
<reference evidence="4" key="2">
    <citation type="submission" date="2025-08" db="UniProtKB">
        <authorList>
            <consortium name="Ensembl"/>
        </authorList>
    </citation>
    <scope>IDENTIFICATION</scope>
</reference>
<feature type="domain" description="GDP-fucose pyrophosphorylase" evidence="3">
    <location>
        <begin position="94"/>
        <end position="501"/>
    </location>
</feature>
<evidence type="ECO:0000256" key="2">
    <source>
        <dbReference type="ARBA" id="ARBA00022741"/>
    </source>
</evidence>
<dbReference type="Ensembl" id="ENSCSAVT00000008367.1">
    <property type="protein sequence ID" value="ENSCSAVP00000008259.1"/>
    <property type="gene ID" value="ENSCSAVG00000004916.1"/>
</dbReference>
<sequence length="571" mass="63337">IAKVNAETRERFQDFDALRGKHASAGEFWDLVVITAADHKQREAYEVQISSKLKANELPTSAEYVVVEDPPGYKIGNGGSTMVVLEVLYEKYGENLYDKKCIIIHAGGYSQRLLIASVLGKVFTSVPLNEPLYQLLELKLASYIDFPRKIERGGVFVYNTKRFFIGVTGLAHPSSVTIGTTHGVYLLNHDAPVDTLIRSCKKFLHKPSAERMHATDGCVIRNGAEELVLTDSAFFMAPDVCEKLRKFYTSHKPLTCEIDAYGDFMQALGSKSDDQYITNSANVVFETDSLVALRQEVFQLMRDTPLQVVCLASFNDVPDSDKITSHFYHFGTTAEYIEILTKDSGFLDLVGSDGLAYCADQTAKRSMYSIAASVIYSIMQVGDGSVIEYCKFKENVSIGANCILSNCILKPNTTLPDGILLHTVAICSPDTDSANKSIKYVTVLFSVLDCMKSAVPISSAANLTYLGKPLENWFKNPDQAFSDVQSTKASLWNAKLFTVCDSMEESAHHSINMLKQLNQNWERGEKLKLDEGLLSMSDALRLKNVNAMLSFRLGIFKEIEMTRTQNSVASA</sequence>
<dbReference type="Pfam" id="PF07959">
    <property type="entry name" value="Fucose_pyrophosphorylase"/>
    <property type="match status" value="1"/>
</dbReference>
<dbReference type="OMA" id="DMIAYRE"/>
<keyword evidence="2" id="KW-0547">Nucleotide-binding</keyword>
<dbReference type="AlphaFoldDB" id="H2YSE9"/>
<evidence type="ECO:0000259" key="3">
    <source>
        <dbReference type="Pfam" id="PF07959"/>
    </source>
</evidence>
<dbReference type="GO" id="GO:0016772">
    <property type="term" value="F:transferase activity, transferring phosphorus-containing groups"/>
    <property type="evidence" value="ECO:0007669"/>
    <property type="project" value="InterPro"/>
</dbReference>
<protein>
    <recommendedName>
        <fullName evidence="3">GDP-fucose pyrophosphorylase domain-containing protein</fullName>
    </recommendedName>
</protein>